<evidence type="ECO:0000259" key="3">
    <source>
        <dbReference type="PROSITE" id="PS51462"/>
    </source>
</evidence>
<dbReference type="EMBL" id="CP145892">
    <property type="protein sequence ID" value="WWP22168.1"/>
    <property type="molecule type" value="Genomic_DNA"/>
</dbReference>
<name>A0ABD8AXF6_PAEAM</name>
<dbReference type="CDD" id="cd04688">
    <property type="entry name" value="NUDIX_Hydrolase"/>
    <property type="match status" value="1"/>
</dbReference>
<organism evidence="4 5">
    <name type="scientific">Paenibacillus amylolyticus</name>
    <dbReference type="NCBI Taxonomy" id="1451"/>
    <lineage>
        <taxon>Bacteria</taxon>
        <taxon>Bacillati</taxon>
        <taxon>Bacillota</taxon>
        <taxon>Bacilli</taxon>
        <taxon>Bacillales</taxon>
        <taxon>Paenibacillaceae</taxon>
        <taxon>Paenibacillus</taxon>
    </lineage>
</organism>
<protein>
    <submittedName>
        <fullName evidence="4">NUDIX hydrolase</fullName>
    </submittedName>
</protein>
<comment type="cofactor">
    <cofactor evidence="1">
        <name>Mg(2+)</name>
        <dbReference type="ChEBI" id="CHEBI:18420"/>
    </cofactor>
</comment>
<evidence type="ECO:0000256" key="1">
    <source>
        <dbReference type="ARBA" id="ARBA00001946"/>
    </source>
</evidence>
<dbReference type="PROSITE" id="PS51462">
    <property type="entry name" value="NUDIX"/>
    <property type="match status" value="1"/>
</dbReference>
<dbReference type="GO" id="GO:0016787">
    <property type="term" value="F:hydrolase activity"/>
    <property type="evidence" value="ECO:0007669"/>
    <property type="project" value="UniProtKB-KW"/>
</dbReference>
<dbReference type="InterPro" id="IPR000086">
    <property type="entry name" value="NUDIX_hydrolase_dom"/>
</dbReference>
<evidence type="ECO:0000313" key="4">
    <source>
        <dbReference type="EMBL" id="WWP22168.1"/>
    </source>
</evidence>
<dbReference type="Gene3D" id="3.90.79.10">
    <property type="entry name" value="Nucleoside Triphosphate Pyrophosphohydrolase"/>
    <property type="match status" value="1"/>
</dbReference>
<dbReference type="PANTHER" id="PTHR43046">
    <property type="entry name" value="GDP-MANNOSE MANNOSYL HYDROLASE"/>
    <property type="match status" value="1"/>
</dbReference>
<evidence type="ECO:0000313" key="5">
    <source>
        <dbReference type="Proteomes" id="UP001364764"/>
    </source>
</evidence>
<feature type="domain" description="Nudix hydrolase" evidence="3">
    <location>
        <begin position="21"/>
        <end position="157"/>
    </location>
</feature>
<sequence>MVSEMTTADNNNVSYEQNNNKFNFRVAGIVMDAGRVLLHTTEQDDFWNLPGGRVKLNETTEAAIIREMMEELCVHVEAQRLAYVSEDFFEYDGLKYHEVGFYYLITLPEAHKLYSETEFKGLEDNGKLTFQWFSLDELELMEVYPVFLKKELSNLLDAKGIKHFIQK</sequence>
<dbReference type="RefSeq" id="WP_338708139.1">
    <property type="nucleotide sequence ID" value="NZ_CP145892.1"/>
</dbReference>
<dbReference type="PANTHER" id="PTHR43046:SF14">
    <property type="entry name" value="MUTT_NUDIX FAMILY PROTEIN"/>
    <property type="match status" value="1"/>
</dbReference>
<proteinExistence type="predicted"/>
<reference evidence="4 5" key="1">
    <citation type="submission" date="2024-02" db="EMBL/GenBank/DDBJ databases">
        <title>Complete sequences of two Paenibacillus sp. strains and one Lysinibacillus strain isolated from the environment on STAA medium highlight biotechnological potential.</title>
        <authorList>
            <person name="Attere S.A."/>
            <person name="Piche L.C."/>
            <person name="Intertaglia L."/>
            <person name="Lami R."/>
            <person name="Charette S.J."/>
            <person name="Vincent A.T."/>
        </authorList>
    </citation>
    <scope>NUCLEOTIDE SEQUENCE [LARGE SCALE GENOMIC DNA]</scope>
    <source>
        <strain evidence="4 5">Y5S-7</strain>
    </source>
</reference>
<gene>
    <name evidence="4" type="ORF">V6668_08340</name>
</gene>
<dbReference type="Pfam" id="PF00293">
    <property type="entry name" value="NUDIX"/>
    <property type="match status" value="1"/>
</dbReference>
<accession>A0ABD8AXF6</accession>
<dbReference type="InterPro" id="IPR015797">
    <property type="entry name" value="NUDIX_hydrolase-like_dom_sf"/>
</dbReference>
<evidence type="ECO:0000256" key="2">
    <source>
        <dbReference type="ARBA" id="ARBA00022801"/>
    </source>
</evidence>
<dbReference type="Proteomes" id="UP001364764">
    <property type="component" value="Chromosome"/>
</dbReference>
<keyword evidence="2 4" id="KW-0378">Hydrolase</keyword>
<dbReference type="GeneID" id="93475467"/>
<dbReference type="AlphaFoldDB" id="A0ABD8AXF6"/>
<dbReference type="SUPFAM" id="SSF55811">
    <property type="entry name" value="Nudix"/>
    <property type="match status" value="1"/>
</dbReference>